<dbReference type="EMBL" id="DWZI01000046">
    <property type="protein sequence ID" value="HJA86405.1"/>
    <property type="molecule type" value="Genomic_DNA"/>
</dbReference>
<dbReference type="Pfam" id="PF12704">
    <property type="entry name" value="MacB_PCD"/>
    <property type="match status" value="1"/>
</dbReference>
<keyword evidence="3 6" id="KW-0812">Transmembrane</keyword>
<accession>A0A9D2KX20</accession>
<feature type="transmembrane region" description="Helical" evidence="6">
    <location>
        <begin position="433"/>
        <end position="458"/>
    </location>
</feature>
<proteinExistence type="predicted"/>
<dbReference type="GO" id="GO:0005886">
    <property type="term" value="C:plasma membrane"/>
    <property type="evidence" value="ECO:0007669"/>
    <property type="project" value="UniProtKB-SubCell"/>
</dbReference>
<feature type="domain" description="ABC3 transporter permease C-terminal" evidence="7">
    <location>
        <begin position="695"/>
        <end position="808"/>
    </location>
</feature>
<feature type="transmembrane region" description="Helical" evidence="6">
    <location>
        <begin position="743"/>
        <end position="763"/>
    </location>
</feature>
<dbReference type="PANTHER" id="PTHR30572">
    <property type="entry name" value="MEMBRANE COMPONENT OF TRANSPORTER-RELATED"/>
    <property type="match status" value="1"/>
</dbReference>
<evidence type="ECO:0000256" key="4">
    <source>
        <dbReference type="ARBA" id="ARBA00022989"/>
    </source>
</evidence>
<comment type="caution">
    <text evidence="9">The sequence shown here is derived from an EMBL/GenBank/DDBJ whole genome shotgun (WGS) entry which is preliminary data.</text>
</comment>
<evidence type="ECO:0000256" key="1">
    <source>
        <dbReference type="ARBA" id="ARBA00004651"/>
    </source>
</evidence>
<reference evidence="9" key="1">
    <citation type="journal article" date="2021" name="PeerJ">
        <title>Extensive microbial diversity within the chicken gut microbiome revealed by metagenomics and culture.</title>
        <authorList>
            <person name="Gilroy R."/>
            <person name="Ravi A."/>
            <person name="Getino M."/>
            <person name="Pursley I."/>
            <person name="Horton D.L."/>
            <person name="Alikhan N.F."/>
            <person name="Baker D."/>
            <person name="Gharbi K."/>
            <person name="Hall N."/>
            <person name="Watson M."/>
            <person name="Adriaenssens E.M."/>
            <person name="Foster-Nyarko E."/>
            <person name="Jarju S."/>
            <person name="Secka A."/>
            <person name="Antonio M."/>
            <person name="Oren A."/>
            <person name="Chaudhuri R.R."/>
            <person name="La Ragione R."/>
            <person name="Hildebrand F."/>
            <person name="Pallen M.J."/>
        </authorList>
    </citation>
    <scope>NUCLEOTIDE SEQUENCE</scope>
    <source>
        <strain evidence="9">ChiHjej12B11-9795</strain>
    </source>
</reference>
<dbReference type="InterPro" id="IPR025857">
    <property type="entry name" value="MacB_PCD"/>
</dbReference>
<comment type="subcellular location">
    <subcellularLocation>
        <location evidence="1">Cell membrane</location>
        <topology evidence="1">Multi-pass membrane protein</topology>
    </subcellularLocation>
</comment>
<feature type="transmembrane region" description="Helical" evidence="6">
    <location>
        <begin position="769"/>
        <end position="798"/>
    </location>
</feature>
<reference evidence="9" key="2">
    <citation type="submission" date="2021-04" db="EMBL/GenBank/DDBJ databases">
        <authorList>
            <person name="Gilroy R."/>
        </authorList>
    </citation>
    <scope>NUCLEOTIDE SEQUENCE</scope>
    <source>
        <strain evidence="9">ChiHjej12B11-9795</strain>
    </source>
</reference>
<dbReference type="Proteomes" id="UP000823862">
    <property type="component" value="Unassembled WGS sequence"/>
</dbReference>
<dbReference type="GO" id="GO:0022857">
    <property type="term" value="F:transmembrane transporter activity"/>
    <property type="evidence" value="ECO:0007669"/>
    <property type="project" value="TreeGrafter"/>
</dbReference>
<evidence type="ECO:0000256" key="6">
    <source>
        <dbReference type="SAM" id="Phobius"/>
    </source>
</evidence>
<feature type="transmembrane region" description="Helical" evidence="6">
    <location>
        <begin position="692"/>
        <end position="712"/>
    </location>
</feature>
<evidence type="ECO:0000259" key="8">
    <source>
        <dbReference type="Pfam" id="PF12704"/>
    </source>
</evidence>
<dbReference type="Pfam" id="PF02687">
    <property type="entry name" value="FtsX"/>
    <property type="match status" value="2"/>
</dbReference>
<protein>
    <submittedName>
        <fullName evidence="9">ABC transporter permease</fullName>
    </submittedName>
</protein>
<evidence type="ECO:0000256" key="5">
    <source>
        <dbReference type="ARBA" id="ARBA00023136"/>
    </source>
</evidence>
<keyword evidence="2" id="KW-1003">Cell membrane</keyword>
<dbReference type="InterPro" id="IPR050250">
    <property type="entry name" value="Macrolide_Exporter_MacB"/>
</dbReference>
<feature type="transmembrane region" description="Helical" evidence="6">
    <location>
        <begin position="340"/>
        <end position="365"/>
    </location>
</feature>
<gene>
    <name evidence="9" type="ORF">H9950_09505</name>
</gene>
<feature type="transmembrane region" description="Helical" evidence="6">
    <location>
        <begin position="289"/>
        <end position="320"/>
    </location>
</feature>
<dbReference type="PANTHER" id="PTHR30572:SF18">
    <property type="entry name" value="ABC-TYPE MACROLIDE FAMILY EXPORT SYSTEM PERMEASE COMPONENT 2"/>
    <property type="match status" value="1"/>
</dbReference>
<evidence type="ECO:0000259" key="7">
    <source>
        <dbReference type="Pfam" id="PF02687"/>
    </source>
</evidence>
<dbReference type="InterPro" id="IPR003838">
    <property type="entry name" value="ABC3_permease_C"/>
</dbReference>
<organism evidence="9 10">
    <name type="scientific">Candidatus Bacteroides avicola</name>
    <dbReference type="NCBI Taxonomy" id="2838468"/>
    <lineage>
        <taxon>Bacteria</taxon>
        <taxon>Pseudomonadati</taxon>
        <taxon>Bacteroidota</taxon>
        <taxon>Bacteroidia</taxon>
        <taxon>Bacteroidales</taxon>
        <taxon>Bacteroidaceae</taxon>
        <taxon>Bacteroides</taxon>
    </lineage>
</organism>
<evidence type="ECO:0000256" key="2">
    <source>
        <dbReference type="ARBA" id="ARBA00022475"/>
    </source>
</evidence>
<dbReference type="AlphaFoldDB" id="A0A9D2KX20"/>
<feature type="domain" description="ABC3 transporter permease C-terminal" evidence="7">
    <location>
        <begin position="299"/>
        <end position="414"/>
    </location>
</feature>
<evidence type="ECO:0000313" key="10">
    <source>
        <dbReference type="Proteomes" id="UP000823862"/>
    </source>
</evidence>
<evidence type="ECO:0000313" key="9">
    <source>
        <dbReference type="EMBL" id="HJA86405.1"/>
    </source>
</evidence>
<feature type="domain" description="MacB-like periplasmic core" evidence="8">
    <location>
        <begin position="22"/>
        <end position="260"/>
    </location>
</feature>
<keyword evidence="5 6" id="KW-0472">Membrane</keyword>
<feature type="transmembrane region" description="Helical" evidence="6">
    <location>
        <begin position="21"/>
        <end position="45"/>
    </location>
</feature>
<sequence length="815" mass="91555">MLVHYLKVAVRQLLKYRTQNLISIVGLGVCLLCFSICFYVGRFILTTDRCFENRDRIADVQLENEFGEPYGSAHIPLAHRLAAQLPPGVEAVTYVNVSEKRDYTLTLPSGKELPYLALATLEVDSSFQRVFGAEVLAGSWETASRTPNAVILTERMAKRLFDHPSEAIGCRMLLTNAQQVARSGGAQASGNVAYSVQAVVKDLPVNNTLTGMRPMDLLVMNDELSYLYMFREADYILSGQLFALLRPGFSPAQLSDYFRQEDLKMLMGRDERPVTAVPFGQVFWQESPYLIFAGIALALGVLILLVGLLNFFSFTCGSYLNRLREYSLRRVSGSRGWQLLGLLFTQAGLTVLLAFLVTACLVELGSPYLHIQLESFSLEVDKGMLMAHCAQYLVAVLLLTLVICAGTVAYACRLPIQAGIRGTGRTRRSGKHGVRNTLLAVQFFACWLFVALSVSLYLQTNTVTSVMFNNLTETQKEEILSIPMHYSFMSMADKLALVERMKQHAGVEDCLLAEEAYTDNQWRTGLSLDKWESEKLRLDLYYRKVAPNFFHFMNLRIRQGRELRDTTDIVVDQKLAESLTSLTQKEPCGTVLYPWVEGPVTVCGVSDMLTTTAYASPWEREPIKGTFYRYADYSRNFGHCYLKCRPGQAEAVRSHVTAILEETFPPSIHAEVRTLLQDLEKECQMEVSLRGILLFFAIVCIVVTLLGVYAAITLDTERRRKEVAIRKVNGAGRRQIFSLFARMYGWLLVGTAVVAFPLIYLILQEWQTAYVAFFSYGPLFWLGIFLAVTLVTALTVVFRIAKVARVNPAEAIKAE</sequence>
<feature type="transmembrane region" description="Helical" evidence="6">
    <location>
        <begin position="385"/>
        <end position="412"/>
    </location>
</feature>
<keyword evidence="4 6" id="KW-1133">Transmembrane helix</keyword>
<evidence type="ECO:0000256" key="3">
    <source>
        <dbReference type="ARBA" id="ARBA00022692"/>
    </source>
</evidence>
<name>A0A9D2KX20_9BACE</name>